<reference evidence="3 4" key="1">
    <citation type="submission" date="2015-10" db="EMBL/GenBank/DDBJ databases">
        <title>Genome sequence of Chryseobacterium greenlandense.</title>
        <authorList>
            <person name="Newman J."/>
            <person name="Fischer K."/>
            <person name="Miller J."/>
        </authorList>
    </citation>
    <scope>NUCLEOTIDE SEQUENCE [LARGE SCALE GENOMIC DNA]</scope>
    <source>
        <strain evidence="3 4">UMB34</strain>
    </source>
</reference>
<evidence type="ECO:0000259" key="2">
    <source>
        <dbReference type="Pfam" id="PF18481"/>
    </source>
</evidence>
<dbReference type="InterPro" id="IPR041652">
    <property type="entry name" value="DUF5616"/>
</dbReference>
<gene>
    <name evidence="3" type="ORF">AR686_14620</name>
</gene>
<dbReference type="InterPro" id="IPR007368">
    <property type="entry name" value="DUF434"/>
</dbReference>
<evidence type="ECO:0000313" key="4">
    <source>
        <dbReference type="Proteomes" id="UP000054388"/>
    </source>
</evidence>
<dbReference type="PANTHER" id="PTHR42252">
    <property type="entry name" value="DUF5616 DOMAIN-CONTAINING PROTEIN"/>
    <property type="match status" value="1"/>
</dbReference>
<proteinExistence type="predicted"/>
<evidence type="ECO:0000259" key="1">
    <source>
        <dbReference type="Pfam" id="PF04256"/>
    </source>
</evidence>
<feature type="domain" description="DUF5616" evidence="2">
    <location>
        <begin position="85"/>
        <end position="222"/>
    </location>
</feature>
<accession>A0A101CEK4</accession>
<dbReference type="Pfam" id="PF04256">
    <property type="entry name" value="DUF434"/>
    <property type="match status" value="1"/>
</dbReference>
<dbReference type="Proteomes" id="UP000054388">
    <property type="component" value="Unassembled WGS sequence"/>
</dbReference>
<dbReference type="RefSeq" id="WP_059137443.1">
    <property type="nucleotide sequence ID" value="NZ_LMAI01000010.1"/>
</dbReference>
<dbReference type="PANTHER" id="PTHR42252:SF1">
    <property type="entry name" value="DUF434 DOMAIN-CONTAINING PROTEIN"/>
    <property type="match status" value="1"/>
</dbReference>
<sequence>MENSRNRGKNTGDDSLFGSEKQLNKLKSAVQDMQYLLSRGFAEKASSELVGNHYRLKTRQIQAVRGASASENQIQNRKSKQLTISDLNNKTVYLDGFNILILLESLLSEAYIFEGVDGCFRDLSGVFGTYKRVNQTLVSIEWVATFFKKAKVEKLVWVFDKPVSNSGRIKQIILDFAKENHLNWEVELEFNPDKFLVENAEITVSSDAWILDHCRNWFNLAGYLIDEEKLPVNLVKMFNDEFI</sequence>
<evidence type="ECO:0000313" key="3">
    <source>
        <dbReference type="EMBL" id="KUJ54817.1"/>
    </source>
</evidence>
<comment type="caution">
    <text evidence="3">The sequence shown here is derived from an EMBL/GenBank/DDBJ whole genome shotgun (WGS) entry which is preliminary data.</text>
</comment>
<organism evidence="3 4">
    <name type="scientific">Chryseobacterium aquaticum subsp. greenlandense</name>
    <dbReference type="NCBI Taxonomy" id="345663"/>
    <lineage>
        <taxon>Bacteria</taxon>
        <taxon>Pseudomonadati</taxon>
        <taxon>Bacteroidota</taxon>
        <taxon>Flavobacteriia</taxon>
        <taxon>Flavobacteriales</taxon>
        <taxon>Weeksellaceae</taxon>
        <taxon>Chryseobacterium group</taxon>
        <taxon>Chryseobacterium</taxon>
    </lineage>
</organism>
<protein>
    <recommendedName>
        <fullName evidence="5">DUF434 domain-containing protein</fullName>
    </recommendedName>
</protein>
<feature type="domain" description="DUF434" evidence="1">
    <location>
        <begin position="25"/>
        <end position="80"/>
    </location>
</feature>
<dbReference type="AlphaFoldDB" id="A0A101CEK4"/>
<dbReference type="EMBL" id="LMAI01000010">
    <property type="protein sequence ID" value="KUJ54817.1"/>
    <property type="molecule type" value="Genomic_DNA"/>
</dbReference>
<name>A0A101CEK4_9FLAO</name>
<evidence type="ECO:0008006" key="5">
    <source>
        <dbReference type="Google" id="ProtNLM"/>
    </source>
</evidence>
<dbReference type="Pfam" id="PF18481">
    <property type="entry name" value="DUF5616"/>
    <property type="match status" value="1"/>
</dbReference>